<dbReference type="Pfam" id="PF20177">
    <property type="entry name" value="DUF6542"/>
    <property type="match status" value="1"/>
</dbReference>
<feature type="transmembrane region" description="Helical" evidence="2">
    <location>
        <begin position="90"/>
        <end position="108"/>
    </location>
</feature>
<keyword evidence="2" id="KW-0812">Transmembrane</keyword>
<dbReference type="RefSeq" id="WP_378267202.1">
    <property type="nucleotide sequence ID" value="NZ_JBHUKR010000011.1"/>
</dbReference>
<feature type="compositionally biased region" description="Basic and acidic residues" evidence="1">
    <location>
        <begin position="222"/>
        <end position="233"/>
    </location>
</feature>
<evidence type="ECO:0000256" key="1">
    <source>
        <dbReference type="SAM" id="MobiDB-lite"/>
    </source>
</evidence>
<dbReference type="Proteomes" id="UP001597417">
    <property type="component" value="Unassembled WGS sequence"/>
</dbReference>
<feature type="transmembrane region" description="Helical" evidence="2">
    <location>
        <begin position="128"/>
        <end position="148"/>
    </location>
</feature>
<feature type="compositionally biased region" description="Basic and acidic residues" evidence="1">
    <location>
        <begin position="153"/>
        <end position="168"/>
    </location>
</feature>
<feature type="transmembrane region" description="Helical" evidence="2">
    <location>
        <begin position="32"/>
        <end position="52"/>
    </location>
</feature>
<feature type="domain" description="DUF6542" evidence="3">
    <location>
        <begin position="31"/>
        <end position="151"/>
    </location>
</feature>
<feature type="compositionally biased region" description="Pro residues" evidence="1">
    <location>
        <begin position="240"/>
        <end position="254"/>
    </location>
</feature>
<proteinExistence type="predicted"/>
<feature type="region of interest" description="Disordered" evidence="1">
    <location>
        <begin position="153"/>
        <end position="307"/>
    </location>
</feature>
<feature type="transmembrane region" description="Helical" evidence="2">
    <location>
        <begin position="58"/>
        <end position="78"/>
    </location>
</feature>
<dbReference type="InterPro" id="IPR046672">
    <property type="entry name" value="DUF6542"/>
</dbReference>
<keyword evidence="2" id="KW-1133">Transmembrane helix</keyword>
<evidence type="ECO:0000313" key="4">
    <source>
        <dbReference type="EMBL" id="MFD2419194.1"/>
    </source>
</evidence>
<name>A0ABW5FX67_9PSEU</name>
<reference evidence="5" key="1">
    <citation type="journal article" date="2019" name="Int. J. Syst. Evol. Microbiol.">
        <title>The Global Catalogue of Microorganisms (GCM) 10K type strain sequencing project: providing services to taxonomists for standard genome sequencing and annotation.</title>
        <authorList>
            <consortium name="The Broad Institute Genomics Platform"/>
            <consortium name="The Broad Institute Genome Sequencing Center for Infectious Disease"/>
            <person name="Wu L."/>
            <person name="Ma J."/>
        </authorList>
    </citation>
    <scope>NUCLEOTIDE SEQUENCE [LARGE SCALE GENOMIC DNA]</scope>
    <source>
        <strain evidence="5">CGMCC 4.7645</strain>
    </source>
</reference>
<sequence length="307" mass="32470">MTALRDRASDSDADEVAIPWDARPIFGARRGLPWWGALLLAFGLALVGAAVDMKTHNALAWVFRICYFVGAVGAVCLVQRRNLFGPMVQPPLIVAVTVPGVVLVVSGFPANADTLTKALTVGTPLINGFPAMAITTGCALAVGIYRLYRERDPDAPARDADRQGDGPKRPAKPARPTEEGRPRPGQPARGGAGRGQRPPEGRGGGRPRPTGENALPPPGRRPPPDDGPRRGDPGGRGGRTPPPGARRPRGPAPDEPPRRRSGGAGGDRPRRQPPRPGDPRGPQGGDPRRGSGRNAPPPRRRPWDDEA</sequence>
<keyword evidence="5" id="KW-1185">Reference proteome</keyword>
<keyword evidence="2" id="KW-0472">Membrane</keyword>
<evidence type="ECO:0000256" key="2">
    <source>
        <dbReference type="SAM" id="Phobius"/>
    </source>
</evidence>
<accession>A0ABW5FX67</accession>
<organism evidence="4 5">
    <name type="scientific">Amycolatopsis pigmentata</name>
    <dbReference type="NCBI Taxonomy" id="450801"/>
    <lineage>
        <taxon>Bacteria</taxon>
        <taxon>Bacillati</taxon>
        <taxon>Actinomycetota</taxon>
        <taxon>Actinomycetes</taxon>
        <taxon>Pseudonocardiales</taxon>
        <taxon>Pseudonocardiaceae</taxon>
        <taxon>Amycolatopsis</taxon>
    </lineage>
</organism>
<dbReference type="EMBL" id="JBHUKR010000011">
    <property type="protein sequence ID" value="MFD2419194.1"/>
    <property type="molecule type" value="Genomic_DNA"/>
</dbReference>
<comment type="caution">
    <text evidence="4">The sequence shown here is derived from an EMBL/GenBank/DDBJ whole genome shotgun (WGS) entry which is preliminary data.</text>
</comment>
<protein>
    <submittedName>
        <fullName evidence="4">DUF6542 domain-containing protein</fullName>
    </submittedName>
</protein>
<evidence type="ECO:0000259" key="3">
    <source>
        <dbReference type="Pfam" id="PF20177"/>
    </source>
</evidence>
<evidence type="ECO:0000313" key="5">
    <source>
        <dbReference type="Proteomes" id="UP001597417"/>
    </source>
</evidence>
<gene>
    <name evidence="4" type="ORF">ACFSXZ_22950</name>
</gene>